<accession>A0AAV3NNF9</accession>
<reference evidence="3 4" key="1">
    <citation type="submission" date="2024-01" db="EMBL/GenBank/DDBJ databases">
        <title>The complete chloroplast genome sequence of Lithospermum erythrorhizon: insights into the phylogenetic relationship among Boraginaceae species and the maternal lineages of purple gromwells.</title>
        <authorList>
            <person name="Okada T."/>
            <person name="Watanabe K."/>
        </authorList>
    </citation>
    <scope>NUCLEOTIDE SEQUENCE [LARGE SCALE GENOMIC DNA]</scope>
</reference>
<dbReference type="EMBL" id="BAABME010000182">
    <property type="protein sequence ID" value="GAA0140443.1"/>
    <property type="molecule type" value="Genomic_DNA"/>
</dbReference>
<dbReference type="Proteomes" id="UP001454036">
    <property type="component" value="Unassembled WGS sequence"/>
</dbReference>
<dbReference type="PANTHER" id="PTHR46325">
    <property type="entry name" value="CRIB DOMAIN-CONTAINING PROTEIN RIC8"/>
    <property type="match status" value="1"/>
</dbReference>
<feature type="compositionally biased region" description="Basic residues" evidence="1">
    <location>
        <begin position="129"/>
        <end position="140"/>
    </location>
</feature>
<organism evidence="3 4">
    <name type="scientific">Lithospermum erythrorhizon</name>
    <name type="common">Purple gromwell</name>
    <name type="synonym">Lithospermum officinale var. erythrorhizon</name>
    <dbReference type="NCBI Taxonomy" id="34254"/>
    <lineage>
        <taxon>Eukaryota</taxon>
        <taxon>Viridiplantae</taxon>
        <taxon>Streptophyta</taxon>
        <taxon>Embryophyta</taxon>
        <taxon>Tracheophyta</taxon>
        <taxon>Spermatophyta</taxon>
        <taxon>Magnoliopsida</taxon>
        <taxon>eudicotyledons</taxon>
        <taxon>Gunneridae</taxon>
        <taxon>Pentapetalae</taxon>
        <taxon>asterids</taxon>
        <taxon>lamiids</taxon>
        <taxon>Boraginales</taxon>
        <taxon>Boraginaceae</taxon>
        <taxon>Boraginoideae</taxon>
        <taxon>Lithospermeae</taxon>
        <taxon>Lithospermum</taxon>
    </lineage>
</organism>
<dbReference type="AlphaFoldDB" id="A0AAV3NNF9"/>
<protein>
    <recommendedName>
        <fullName evidence="2">CRIB domain-containing protein</fullName>
    </recommendedName>
</protein>
<dbReference type="SMART" id="SM00285">
    <property type="entry name" value="PBD"/>
    <property type="match status" value="1"/>
</dbReference>
<name>A0AAV3NNF9_LITER</name>
<proteinExistence type="predicted"/>
<sequence>MNAKVKGFFRGLRYISSIFDHEEKEPEVVIGLPTDVKHVSHIGWDGSDDVESTPSWMNKFNSTEEVSQSTRLNVGNTNENPEILGISEELQRKSSGTNNSSKDPSEISKTKRHHPKELFDNTSNTNSPRKPKSRNSRRHISKEASENTNSNRRSDSPKQYQKKKSKDSLGVDSSSKLSSRFKGKQSSVDTGHKDCDSYIKLVMIDESLVRSHGNEYSQVS</sequence>
<feature type="compositionally biased region" description="Polar residues" evidence="1">
    <location>
        <begin position="93"/>
        <end position="102"/>
    </location>
</feature>
<comment type="caution">
    <text evidence="3">The sequence shown here is derived from an EMBL/GenBank/DDBJ whole genome shotgun (WGS) entry which is preliminary data.</text>
</comment>
<feature type="region of interest" description="Disordered" evidence="1">
    <location>
        <begin position="87"/>
        <end position="195"/>
    </location>
</feature>
<evidence type="ECO:0000256" key="1">
    <source>
        <dbReference type="SAM" id="MobiDB-lite"/>
    </source>
</evidence>
<feature type="compositionally biased region" description="Low complexity" evidence="1">
    <location>
        <begin position="168"/>
        <end position="178"/>
    </location>
</feature>
<dbReference type="InterPro" id="IPR036936">
    <property type="entry name" value="CRIB_dom_sf"/>
</dbReference>
<dbReference type="Gene3D" id="3.90.810.10">
    <property type="entry name" value="CRIB domain"/>
    <property type="match status" value="1"/>
</dbReference>
<dbReference type="PROSITE" id="PS50108">
    <property type="entry name" value="CRIB"/>
    <property type="match status" value="1"/>
</dbReference>
<evidence type="ECO:0000313" key="3">
    <source>
        <dbReference type="EMBL" id="GAA0140443.1"/>
    </source>
</evidence>
<evidence type="ECO:0000313" key="4">
    <source>
        <dbReference type="Proteomes" id="UP001454036"/>
    </source>
</evidence>
<keyword evidence="4" id="KW-1185">Reference proteome</keyword>
<feature type="domain" description="CRIB" evidence="2">
    <location>
        <begin position="30"/>
        <end position="43"/>
    </location>
</feature>
<dbReference type="CDD" id="cd00132">
    <property type="entry name" value="CRIB"/>
    <property type="match status" value="1"/>
</dbReference>
<evidence type="ECO:0000259" key="2">
    <source>
        <dbReference type="PROSITE" id="PS50108"/>
    </source>
</evidence>
<dbReference type="PANTHER" id="PTHR46325:SF40">
    <property type="entry name" value="CRIB DOMAIN-CONTAINING PROTEIN"/>
    <property type="match status" value="1"/>
</dbReference>
<gene>
    <name evidence="3" type="ORF">LIER_01792</name>
</gene>
<dbReference type="Pfam" id="PF00786">
    <property type="entry name" value="PBD"/>
    <property type="match status" value="1"/>
</dbReference>
<dbReference type="InterPro" id="IPR000095">
    <property type="entry name" value="CRIB_dom"/>
</dbReference>